<protein>
    <recommendedName>
        <fullName evidence="4">Ion transport domain-containing protein</fullName>
    </recommendedName>
</protein>
<sequence length="163" mass="19687">MRIFATTIPDFDDDKKMYNKNTYDNYIKTSNNVWSGFLNASYDYMYPWDSRYFVSIMRIAFSLFASIIIMNLLIAFVNNVYEEVYKRKYTEWTMFRARAIAYIELTCSVPNNYSFSSFCFINRKNKDYFPPTIIYEANTEEFKKWHDELPNLEKQLFDSTYPI</sequence>
<gene>
    <name evidence="2" type="ORF">RirG_191050</name>
</gene>
<accession>A0A015IPQ7</accession>
<dbReference type="HOGENOM" id="CLU_1627986_0_0_1"/>
<reference evidence="2 3" key="1">
    <citation type="submission" date="2014-02" db="EMBL/GenBank/DDBJ databases">
        <title>Single nucleus genome sequencing reveals high similarity among nuclei of an endomycorrhizal fungus.</title>
        <authorList>
            <person name="Lin K."/>
            <person name="Geurts R."/>
            <person name="Zhang Z."/>
            <person name="Limpens E."/>
            <person name="Saunders D.G."/>
            <person name="Mu D."/>
            <person name="Pang E."/>
            <person name="Cao H."/>
            <person name="Cha H."/>
            <person name="Lin T."/>
            <person name="Zhou Q."/>
            <person name="Shang Y."/>
            <person name="Li Y."/>
            <person name="Ivanov S."/>
            <person name="Sharma T."/>
            <person name="Velzen R.V."/>
            <person name="Ruijter N.D."/>
            <person name="Aanen D.K."/>
            <person name="Win J."/>
            <person name="Kamoun S."/>
            <person name="Bisseling T."/>
            <person name="Huang S."/>
        </authorList>
    </citation>
    <scope>NUCLEOTIDE SEQUENCE [LARGE SCALE GENOMIC DNA]</scope>
    <source>
        <strain evidence="3">DAOM197198w</strain>
    </source>
</reference>
<evidence type="ECO:0000313" key="3">
    <source>
        <dbReference type="Proteomes" id="UP000022910"/>
    </source>
</evidence>
<proteinExistence type="predicted"/>
<comment type="caution">
    <text evidence="2">The sequence shown here is derived from an EMBL/GenBank/DDBJ whole genome shotgun (WGS) entry which is preliminary data.</text>
</comment>
<dbReference type="EMBL" id="JEMT01026515">
    <property type="protein sequence ID" value="EXX59202.1"/>
    <property type="molecule type" value="Genomic_DNA"/>
</dbReference>
<keyword evidence="1" id="KW-0812">Transmembrane</keyword>
<evidence type="ECO:0008006" key="4">
    <source>
        <dbReference type="Google" id="ProtNLM"/>
    </source>
</evidence>
<dbReference type="Proteomes" id="UP000022910">
    <property type="component" value="Unassembled WGS sequence"/>
</dbReference>
<dbReference type="AlphaFoldDB" id="A0A015IPQ7"/>
<organism evidence="2 3">
    <name type="scientific">Rhizophagus irregularis (strain DAOM 197198w)</name>
    <name type="common">Glomus intraradices</name>
    <dbReference type="NCBI Taxonomy" id="1432141"/>
    <lineage>
        <taxon>Eukaryota</taxon>
        <taxon>Fungi</taxon>
        <taxon>Fungi incertae sedis</taxon>
        <taxon>Mucoromycota</taxon>
        <taxon>Glomeromycotina</taxon>
        <taxon>Glomeromycetes</taxon>
        <taxon>Glomerales</taxon>
        <taxon>Glomeraceae</taxon>
        <taxon>Rhizophagus</taxon>
    </lineage>
</organism>
<name>A0A015IPQ7_RHIIW</name>
<keyword evidence="1" id="KW-1133">Transmembrane helix</keyword>
<evidence type="ECO:0000313" key="2">
    <source>
        <dbReference type="EMBL" id="EXX59202.1"/>
    </source>
</evidence>
<keyword evidence="1" id="KW-0472">Membrane</keyword>
<dbReference type="OrthoDB" id="2329363at2759"/>
<evidence type="ECO:0000256" key="1">
    <source>
        <dbReference type="SAM" id="Phobius"/>
    </source>
</evidence>
<feature type="transmembrane region" description="Helical" evidence="1">
    <location>
        <begin position="52"/>
        <end position="77"/>
    </location>
</feature>
<keyword evidence="3" id="KW-1185">Reference proteome</keyword>